<keyword evidence="2" id="KW-1185">Reference proteome</keyword>
<organism evidence="1 2">
    <name type="scientific">Sphingomonas sanguinis</name>
    <dbReference type="NCBI Taxonomy" id="33051"/>
    <lineage>
        <taxon>Bacteria</taxon>
        <taxon>Pseudomonadati</taxon>
        <taxon>Pseudomonadota</taxon>
        <taxon>Alphaproteobacteria</taxon>
        <taxon>Sphingomonadales</taxon>
        <taxon>Sphingomonadaceae</taxon>
        <taxon>Sphingomonas</taxon>
    </lineage>
</organism>
<proteinExistence type="predicted"/>
<sequence>MQVANDRDQLEKADALLKEALKLLDDQGLLVAAAHLSGVIEMVDQALIGRGNLVSR</sequence>
<evidence type="ECO:0000313" key="1">
    <source>
        <dbReference type="EMBL" id="MDZ7281083.1"/>
    </source>
</evidence>
<comment type="caution">
    <text evidence="1">The sequence shown here is derived from an EMBL/GenBank/DDBJ whole genome shotgun (WGS) entry which is preliminary data.</text>
</comment>
<gene>
    <name evidence="1" type="ORF">N4G62_03445</name>
</gene>
<reference evidence="2" key="1">
    <citation type="submission" date="2023-07" db="EMBL/GenBank/DDBJ databases">
        <title>Whole genome sequence analysis of rice epiphytic Sphingomonas sanguinis OsEp_Plm_15B2.</title>
        <authorList>
            <person name="Sahu K.P."/>
            <person name="Asharani P."/>
            <person name="Reddy B."/>
            <person name="Kumar A."/>
        </authorList>
    </citation>
    <scope>NUCLEOTIDE SEQUENCE [LARGE SCALE GENOMIC DNA]</scope>
    <source>
        <strain evidence="2">OsEp_Plm_15B2</strain>
    </source>
</reference>
<dbReference type="EMBL" id="JAOBTW010000003">
    <property type="protein sequence ID" value="MDZ7281083.1"/>
    <property type="molecule type" value="Genomic_DNA"/>
</dbReference>
<name>A0ABU5LMA9_9SPHN</name>
<dbReference type="RefSeq" id="WP_322538574.1">
    <property type="nucleotide sequence ID" value="NZ_JAOBTW010000003.1"/>
</dbReference>
<accession>A0ABU5LMA9</accession>
<dbReference type="Proteomes" id="UP001292182">
    <property type="component" value="Unassembled WGS sequence"/>
</dbReference>
<protein>
    <submittedName>
        <fullName evidence="1">Uncharacterized protein</fullName>
    </submittedName>
</protein>
<evidence type="ECO:0000313" key="2">
    <source>
        <dbReference type="Proteomes" id="UP001292182"/>
    </source>
</evidence>